<reference evidence="10 11" key="1">
    <citation type="submission" date="2019-09" db="EMBL/GenBank/DDBJ databases">
        <title>Bird 10,000 Genomes (B10K) Project - Family phase.</title>
        <authorList>
            <person name="Zhang G."/>
        </authorList>
    </citation>
    <scope>NUCLEOTIDE SEQUENCE [LARGE SCALE GENOMIC DNA]</scope>
    <source>
        <strain evidence="10">B10K-DU-002-19</strain>
        <tissue evidence="10">Muscle</tissue>
    </source>
</reference>
<dbReference type="InterPro" id="IPR040138">
    <property type="entry name" value="MIER/MTA"/>
</dbReference>
<keyword evidence="2" id="KW-0678">Repressor</keyword>
<feature type="region of interest" description="Disordered" evidence="7">
    <location>
        <begin position="1"/>
        <end position="20"/>
    </location>
</feature>
<dbReference type="InterPro" id="IPR009057">
    <property type="entry name" value="Homeodomain-like_sf"/>
</dbReference>
<keyword evidence="5" id="KW-0804">Transcription</keyword>
<dbReference type="InterPro" id="IPR017884">
    <property type="entry name" value="SANT_dom"/>
</dbReference>
<keyword evidence="11" id="KW-1185">Reference proteome</keyword>
<dbReference type="SUPFAM" id="SSF46689">
    <property type="entry name" value="Homeodomain-like"/>
    <property type="match status" value="1"/>
</dbReference>
<dbReference type="PANTHER" id="PTHR10865">
    <property type="entry name" value="METASTASIS-ASSOCIATED PROTEIN AND MESODERM INDUCTION EARLY RESPONSE PROTEIN"/>
    <property type="match status" value="1"/>
</dbReference>
<dbReference type="Pfam" id="PF01448">
    <property type="entry name" value="ELM2"/>
    <property type="match status" value="1"/>
</dbReference>
<organism evidence="10 11">
    <name type="scientific">Sylvia borin</name>
    <name type="common">Garden warbler</name>
    <dbReference type="NCBI Taxonomy" id="73324"/>
    <lineage>
        <taxon>Eukaryota</taxon>
        <taxon>Metazoa</taxon>
        <taxon>Chordata</taxon>
        <taxon>Craniata</taxon>
        <taxon>Vertebrata</taxon>
        <taxon>Euteleostomi</taxon>
        <taxon>Archelosauria</taxon>
        <taxon>Archosauria</taxon>
        <taxon>Dinosauria</taxon>
        <taxon>Saurischia</taxon>
        <taxon>Theropoda</taxon>
        <taxon>Coelurosauria</taxon>
        <taxon>Aves</taxon>
        <taxon>Neognathae</taxon>
        <taxon>Neoaves</taxon>
        <taxon>Telluraves</taxon>
        <taxon>Australaves</taxon>
        <taxon>Passeriformes</taxon>
        <taxon>Sylvioidea</taxon>
        <taxon>Sylviidae</taxon>
        <taxon>Sylviinae</taxon>
        <taxon>Sylvia</taxon>
    </lineage>
</organism>
<dbReference type="PROSITE" id="PS51156">
    <property type="entry name" value="ELM2"/>
    <property type="match status" value="1"/>
</dbReference>
<dbReference type="FunFam" id="4.10.1240.50:FF:000005">
    <property type="entry name" value="Mesoderm induction early response protein 3"/>
    <property type="match status" value="1"/>
</dbReference>
<feature type="non-terminal residue" evidence="10">
    <location>
        <position position="1"/>
    </location>
</feature>
<evidence type="ECO:0000256" key="5">
    <source>
        <dbReference type="ARBA" id="ARBA00023163"/>
    </source>
</evidence>
<protein>
    <submittedName>
        <fullName evidence="10">MIER3 protein</fullName>
    </submittedName>
</protein>
<keyword evidence="3" id="KW-0597">Phosphoprotein</keyword>
<evidence type="ECO:0000313" key="11">
    <source>
        <dbReference type="Proteomes" id="UP000538515"/>
    </source>
</evidence>
<gene>
    <name evidence="10" type="primary">Mier3_1</name>
    <name evidence="10" type="ORF">SYLBOR_R14408</name>
</gene>
<evidence type="ECO:0000256" key="3">
    <source>
        <dbReference type="ARBA" id="ARBA00022553"/>
    </source>
</evidence>
<dbReference type="PROSITE" id="PS51293">
    <property type="entry name" value="SANT"/>
    <property type="match status" value="1"/>
</dbReference>
<name>A0A7L1FYF4_SYLBO</name>
<dbReference type="GO" id="GO:0003714">
    <property type="term" value="F:transcription corepressor activity"/>
    <property type="evidence" value="ECO:0007669"/>
    <property type="project" value="TreeGrafter"/>
</dbReference>
<dbReference type="Gene3D" id="1.10.10.60">
    <property type="entry name" value="Homeodomain-like"/>
    <property type="match status" value="1"/>
</dbReference>
<dbReference type="InterPro" id="IPR045787">
    <property type="entry name" value="MIER1/3_C"/>
</dbReference>
<dbReference type="GO" id="GO:0000122">
    <property type="term" value="P:negative regulation of transcription by RNA polymerase II"/>
    <property type="evidence" value="ECO:0007669"/>
    <property type="project" value="TreeGrafter"/>
</dbReference>
<dbReference type="FunFam" id="1.10.10.60:FF:000025">
    <property type="entry name" value="Mesoderm induction early response 1, transcriptional regulator"/>
    <property type="match status" value="1"/>
</dbReference>
<feature type="domain" description="SANT" evidence="9">
    <location>
        <begin position="265"/>
        <end position="317"/>
    </location>
</feature>
<dbReference type="PANTHER" id="PTHR10865:SF22">
    <property type="entry name" value="MESODERM INDUCTION EARLY RESPONSE PROTEIN 3"/>
    <property type="match status" value="1"/>
</dbReference>
<proteinExistence type="predicted"/>
<evidence type="ECO:0000259" key="9">
    <source>
        <dbReference type="PROSITE" id="PS51293"/>
    </source>
</evidence>
<evidence type="ECO:0000256" key="7">
    <source>
        <dbReference type="SAM" id="MobiDB-lite"/>
    </source>
</evidence>
<dbReference type="CDD" id="cd11661">
    <property type="entry name" value="SANT_MTA3_like"/>
    <property type="match status" value="1"/>
</dbReference>
<sequence>VGSLSSEDHDFDPSAEMLVHDYDDERTLEEEEMMEESKNFSSEIEDLEKEGNMPLEDLLAFYGYEPTIPVMPGSSANSSPSELADELPDMTLDKVSQNHFHLNCCLKVEIQVALNYMSSSLECYKISNFFVSEANTTCDGDKESDGEDVEADNGNSSEDLRKEIMVGSQYQAEIPAYLGRCSDDEKAYENEDHLLWKPDVISESKVKEYLFETSLRAGNENMIGRIPEGLHTRDNEQALYELLKSSHNVKEAIERYCLNGKASQEEMTAWTEEECRSFENALLMYGKDFHLIQKNKVRTRTVAECVAFYYMWKKSERYDYFAQQTRFGKKKYNHHPGVTDYMDRLVDEAESLGGAVHSSALTSNSRTETIPDQQLSILNSITANELT</sequence>
<dbReference type="SMART" id="SM01189">
    <property type="entry name" value="ELM2"/>
    <property type="match status" value="1"/>
</dbReference>
<accession>A0A7L1FYF4</accession>
<evidence type="ECO:0000313" key="10">
    <source>
        <dbReference type="EMBL" id="NXN05981.1"/>
    </source>
</evidence>
<keyword evidence="6" id="KW-0539">Nucleus</keyword>
<evidence type="ECO:0000256" key="2">
    <source>
        <dbReference type="ARBA" id="ARBA00022491"/>
    </source>
</evidence>
<evidence type="ECO:0000256" key="1">
    <source>
        <dbReference type="ARBA" id="ARBA00004123"/>
    </source>
</evidence>
<dbReference type="AlphaFoldDB" id="A0A7L1FYF4"/>
<comment type="caution">
    <text evidence="10">The sequence shown here is derived from an EMBL/GenBank/DDBJ whole genome shotgun (WGS) entry which is preliminary data.</text>
</comment>
<dbReference type="EMBL" id="VXBG01017226">
    <property type="protein sequence ID" value="NXN05981.1"/>
    <property type="molecule type" value="Genomic_DNA"/>
</dbReference>
<dbReference type="Proteomes" id="UP000538515">
    <property type="component" value="Unassembled WGS sequence"/>
</dbReference>
<feature type="domain" description="ELM2" evidence="8">
    <location>
        <begin position="162"/>
        <end position="260"/>
    </location>
</feature>
<dbReference type="GO" id="GO:0032991">
    <property type="term" value="C:protein-containing complex"/>
    <property type="evidence" value="ECO:0007669"/>
    <property type="project" value="UniProtKB-ARBA"/>
</dbReference>
<dbReference type="InterPro" id="IPR000949">
    <property type="entry name" value="ELM2_dom"/>
</dbReference>
<keyword evidence="4" id="KW-0805">Transcription regulation</keyword>
<dbReference type="GO" id="GO:0042826">
    <property type="term" value="F:histone deacetylase binding"/>
    <property type="evidence" value="ECO:0007669"/>
    <property type="project" value="TreeGrafter"/>
</dbReference>
<feature type="non-terminal residue" evidence="10">
    <location>
        <position position="387"/>
    </location>
</feature>
<dbReference type="Gene3D" id="4.10.1240.50">
    <property type="match status" value="1"/>
</dbReference>
<dbReference type="Pfam" id="PF00249">
    <property type="entry name" value="Myb_DNA-binding"/>
    <property type="match status" value="1"/>
</dbReference>
<comment type="subcellular location">
    <subcellularLocation>
        <location evidence="1">Nucleus</location>
    </subcellularLocation>
</comment>
<dbReference type="SMART" id="SM00717">
    <property type="entry name" value="SANT"/>
    <property type="match status" value="1"/>
</dbReference>
<evidence type="ECO:0000259" key="8">
    <source>
        <dbReference type="PROSITE" id="PS51156"/>
    </source>
</evidence>
<dbReference type="Pfam" id="PF19426">
    <property type="entry name" value="MIER1_3_C"/>
    <property type="match status" value="1"/>
</dbReference>
<dbReference type="InterPro" id="IPR001005">
    <property type="entry name" value="SANT/Myb"/>
</dbReference>
<evidence type="ECO:0000256" key="4">
    <source>
        <dbReference type="ARBA" id="ARBA00023015"/>
    </source>
</evidence>
<evidence type="ECO:0000256" key="6">
    <source>
        <dbReference type="ARBA" id="ARBA00023242"/>
    </source>
</evidence>
<dbReference type="GO" id="GO:0005654">
    <property type="term" value="C:nucleoplasm"/>
    <property type="evidence" value="ECO:0007669"/>
    <property type="project" value="TreeGrafter"/>
</dbReference>